<feature type="domain" description="MobA/VirD2-like nuclease" evidence="2">
    <location>
        <begin position="56"/>
        <end position="165"/>
    </location>
</feature>
<dbReference type="AlphaFoldDB" id="A0A6F8SJ73"/>
<dbReference type="Pfam" id="PF03432">
    <property type="entry name" value="Relaxase"/>
    <property type="match status" value="1"/>
</dbReference>
<accession>A0A6F8SJ73</accession>
<evidence type="ECO:0000313" key="3">
    <source>
        <dbReference type="EMBL" id="BCA87911.1"/>
    </source>
</evidence>
<dbReference type="RefSeq" id="WP_173111864.1">
    <property type="nucleotide sequence ID" value="NZ_AP022829.1"/>
</dbReference>
<organism evidence="3 4">
    <name type="scientific">Adlercreutzia hattorii</name>
    <dbReference type="NCBI Taxonomy" id="2707299"/>
    <lineage>
        <taxon>Bacteria</taxon>
        <taxon>Bacillati</taxon>
        <taxon>Actinomycetota</taxon>
        <taxon>Coriobacteriia</taxon>
        <taxon>Eggerthellales</taxon>
        <taxon>Eggerthellaceae</taxon>
        <taxon>Adlercreutzia</taxon>
    </lineage>
</organism>
<keyword evidence="4" id="KW-1185">Reference proteome</keyword>
<dbReference type="EMBL" id="AP022829">
    <property type="protein sequence ID" value="BCA87911.1"/>
    <property type="molecule type" value="Genomic_DNA"/>
</dbReference>
<evidence type="ECO:0000259" key="2">
    <source>
        <dbReference type="Pfam" id="PF03432"/>
    </source>
</evidence>
<gene>
    <name evidence="3" type="ORF">ADCFC_04100</name>
</gene>
<name>A0A6F8SJ73_9ACTN</name>
<reference evidence="4" key="1">
    <citation type="journal article" date="2020" name="Microbiol. Resour. Announc.">
        <title>Complete Genome Sequence of Adlercreutzia sp. Strain 8CFCBH1, a Potent Producer of Equol, Isolated from Healthy Japanese Feces.</title>
        <authorList>
            <person name="Ogata Y."/>
            <person name="Sakamoto M."/>
            <person name="Ohkuma M."/>
            <person name="Hattori M."/>
            <person name="Suda W."/>
        </authorList>
    </citation>
    <scope>NUCLEOTIDE SEQUENCE [LARGE SCALE GENOMIC DNA]</scope>
    <source>
        <strain evidence="4">8CFCBH1</strain>
    </source>
</reference>
<feature type="compositionally biased region" description="Basic and acidic residues" evidence="1">
    <location>
        <begin position="396"/>
        <end position="409"/>
    </location>
</feature>
<dbReference type="KEGG" id="ahat:ADCFC_05300"/>
<evidence type="ECO:0000256" key="1">
    <source>
        <dbReference type="SAM" id="MobiDB-lite"/>
    </source>
</evidence>
<protein>
    <recommendedName>
        <fullName evidence="2">MobA/VirD2-like nuclease domain-containing protein</fullName>
    </recommendedName>
</protein>
<feature type="region of interest" description="Disordered" evidence="1">
    <location>
        <begin position="367"/>
        <end position="409"/>
    </location>
</feature>
<proteinExistence type="predicted"/>
<sequence length="409" mass="46815">MPILKPISGHGSVAGIRRYLEKKNRAIGRDVLNLPLDGEWVCEDRGQSAIFVDWDVEMDATREAYGTNSGWRGLKARTFKHFVISPDPEDRIDLPALRELAQAWVGAYFPDHEVAIVYHEDNEGRIPHAHVVVNNVNLKTGYRMQTEHPEDLNRALQDMARERGLKGLSNVMPERSQKSAGLKTARTRQSIYFGRAEKEIMRSGNYSWVGDIRARVALAKNTSRSEADFMEALRRLGIDVADNSSKARRDDWIFSLADDPTKKVSGERLGFTFGKQMLRSRFERQSAYHPERKTEGEIRRRAVNAVELNDLQDLSRLSAVLETCAKFDIRYLEDFDARAATIARRDQLGSEGFRRLTEARVYVAENNLMTHRSRSESAPASTRRHGNQHQPAPRTQEAEQRRNRERSDR</sequence>
<dbReference type="InterPro" id="IPR005094">
    <property type="entry name" value="Endonuclease_MobA/VirD2"/>
</dbReference>
<reference evidence="4" key="2">
    <citation type="submission" date="2020-03" db="EMBL/GenBank/DDBJ databases">
        <title>Complete Genome Sequence of Adlercreutzia sp. strain 8CFCBH1 Producing Equol, Isolated from Healthy Japanese Feces.</title>
        <authorList>
            <person name="Ogata Y."/>
            <person name="Sakamoto M."/>
            <person name="Ohkuma M."/>
            <person name="Hattori M."/>
            <person name="Suda W."/>
        </authorList>
    </citation>
    <scope>NUCLEOTIDE SEQUENCE [LARGE SCALE GENOMIC DNA]</scope>
    <source>
        <strain evidence="4">8CFCBH1</strain>
    </source>
</reference>
<evidence type="ECO:0000313" key="4">
    <source>
        <dbReference type="Proteomes" id="UP000501727"/>
    </source>
</evidence>
<dbReference type="Proteomes" id="UP000501727">
    <property type="component" value="Chromosome"/>
</dbReference>